<dbReference type="Pfam" id="PF00704">
    <property type="entry name" value="Glyco_hydro_18"/>
    <property type="match status" value="1"/>
</dbReference>
<dbReference type="RefSeq" id="WP_110345311.1">
    <property type="nucleotide sequence ID" value="NZ_QJHL01000001.1"/>
</dbReference>
<dbReference type="GO" id="GO:0008843">
    <property type="term" value="F:endochitinase activity"/>
    <property type="evidence" value="ECO:0007669"/>
    <property type="project" value="UniProtKB-EC"/>
</dbReference>
<name>A0A2V4C8L8_9FLAO</name>
<feature type="domain" description="GH18" evidence="4">
    <location>
        <begin position="39"/>
        <end position="331"/>
    </location>
</feature>
<dbReference type="SUPFAM" id="SSF51445">
    <property type="entry name" value="(Trans)glycosidases"/>
    <property type="match status" value="1"/>
</dbReference>
<dbReference type="InterPro" id="IPR050314">
    <property type="entry name" value="Glycosyl_Hydrlase_18"/>
</dbReference>
<feature type="signal peptide" evidence="3">
    <location>
        <begin position="1"/>
        <end position="24"/>
    </location>
</feature>
<reference evidence="5 6" key="1">
    <citation type="submission" date="2018-05" db="EMBL/GenBank/DDBJ databases">
        <title>Flavobacterium sp. strain IMCC34758, incomplete genome.</title>
        <authorList>
            <person name="Joung Y."/>
        </authorList>
    </citation>
    <scope>NUCLEOTIDE SEQUENCE [LARGE SCALE GENOMIC DNA]</scope>
    <source>
        <strain evidence="5 6">IMCC34758</strain>
    </source>
</reference>
<keyword evidence="5" id="KW-0378">Hydrolase</keyword>
<proteinExistence type="predicted"/>
<dbReference type="OrthoDB" id="9775889at2"/>
<keyword evidence="3" id="KW-0732">Signal</keyword>
<dbReference type="AlphaFoldDB" id="A0A2V4C8L8"/>
<dbReference type="GO" id="GO:0008061">
    <property type="term" value="F:chitin binding"/>
    <property type="evidence" value="ECO:0007669"/>
    <property type="project" value="InterPro"/>
</dbReference>
<dbReference type="EC" id="3.2.1.14" evidence="2"/>
<comment type="catalytic activity">
    <reaction evidence="1">
        <text>Random endo-hydrolysis of N-acetyl-beta-D-glucosaminide (1-&gt;4)-beta-linkages in chitin and chitodextrins.</text>
        <dbReference type="EC" id="3.2.1.14"/>
    </reaction>
</comment>
<dbReference type="PANTHER" id="PTHR11177">
    <property type="entry name" value="CHITINASE"/>
    <property type="match status" value="1"/>
</dbReference>
<feature type="chain" id="PRO_5016068935" description="chitinase" evidence="3">
    <location>
        <begin position="25"/>
        <end position="341"/>
    </location>
</feature>
<dbReference type="PANTHER" id="PTHR11177:SF317">
    <property type="entry name" value="CHITINASE 12-RELATED"/>
    <property type="match status" value="1"/>
</dbReference>
<dbReference type="InterPro" id="IPR001223">
    <property type="entry name" value="Glyco_hydro18_cat"/>
</dbReference>
<sequence length="341" mass="37780">MIKNKALLGILFFIGSLFTSYSCSKDNETEIDNSKTKTARVVGYLSSDNFSKISSIQFCKLTHLNLSFANPDNTGNLIFDGDIDAVIKHVKGVNPNIKICVSIAGGVISAEQAANWSLLIDKPENRPDFIKKIINFIEIHKLDGVDVDLEWDAVTTGYSGFVIELKNAIKSKNKLITSALPINTRFVNINNEALNAFDFINIMAYDVTGPWAPDKPGQHSSFNDAKLGIEFWNKMQNVPKEKLTLGVPFYGYNFTDPVATSATYAQIIAVGSQFAELDELGKIYYNGRPTIEQKVQLASETTGGIMIWEIAQDSFDQYSLLDVIHKKYTKLGFVTSDLCGN</sequence>
<evidence type="ECO:0000313" key="5">
    <source>
        <dbReference type="EMBL" id="PXY46300.1"/>
    </source>
</evidence>
<keyword evidence="6" id="KW-1185">Reference proteome</keyword>
<dbReference type="InterPro" id="IPR017853">
    <property type="entry name" value="GH"/>
</dbReference>
<evidence type="ECO:0000259" key="4">
    <source>
        <dbReference type="PROSITE" id="PS51910"/>
    </source>
</evidence>
<dbReference type="SMART" id="SM00636">
    <property type="entry name" value="Glyco_18"/>
    <property type="match status" value="1"/>
</dbReference>
<evidence type="ECO:0000313" key="6">
    <source>
        <dbReference type="Proteomes" id="UP000247681"/>
    </source>
</evidence>
<evidence type="ECO:0000256" key="1">
    <source>
        <dbReference type="ARBA" id="ARBA00000822"/>
    </source>
</evidence>
<accession>A0A2V4C8L8</accession>
<comment type="caution">
    <text evidence="5">The sequence shown here is derived from an EMBL/GenBank/DDBJ whole genome shotgun (WGS) entry which is preliminary data.</text>
</comment>
<dbReference type="EMBL" id="QJHL01000001">
    <property type="protein sequence ID" value="PXY46300.1"/>
    <property type="molecule type" value="Genomic_DNA"/>
</dbReference>
<dbReference type="Gene3D" id="3.40.5.30">
    <property type="entry name" value="(Trans)glycosidases - domain 2"/>
    <property type="match status" value="1"/>
</dbReference>
<dbReference type="Proteomes" id="UP000247681">
    <property type="component" value="Unassembled WGS sequence"/>
</dbReference>
<protein>
    <recommendedName>
        <fullName evidence="2">chitinase</fullName>
        <ecNumber evidence="2">3.2.1.14</ecNumber>
    </recommendedName>
</protein>
<dbReference type="GO" id="GO:0005975">
    <property type="term" value="P:carbohydrate metabolic process"/>
    <property type="evidence" value="ECO:0007669"/>
    <property type="project" value="InterPro"/>
</dbReference>
<gene>
    <name evidence="5" type="ORF">DMB68_03715</name>
</gene>
<organism evidence="5 6">
    <name type="scientific">Flavobacterium hydrophilum</name>
    <dbReference type="NCBI Taxonomy" id="2211445"/>
    <lineage>
        <taxon>Bacteria</taxon>
        <taxon>Pseudomonadati</taxon>
        <taxon>Bacteroidota</taxon>
        <taxon>Flavobacteriia</taxon>
        <taxon>Flavobacteriales</taxon>
        <taxon>Flavobacteriaceae</taxon>
        <taxon>Flavobacterium</taxon>
    </lineage>
</organism>
<dbReference type="PROSITE" id="PS51910">
    <property type="entry name" value="GH18_2"/>
    <property type="match status" value="1"/>
</dbReference>
<dbReference type="Gene3D" id="3.20.20.80">
    <property type="entry name" value="Glycosidases"/>
    <property type="match status" value="1"/>
</dbReference>
<evidence type="ECO:0000256" key="2">
    <source>
        <dbReference type="ARBA" id="ARBA00012729"/>
    </source>
</evidence>
<evidence type="ECO:0000256" key="3">
    <source>
        <dbReference type="SAM" id="SignalP"/>
    </source>
</evidence>
<dbReference type="InterPro" id="IPR011583">
    <property type="entry name" value="Chitinase_II/V-like_cat"/>
</dbReference>
<dbReference type="PROSITE" id="PS51257">
    <property type="entry name" value="PROKAR_LIPOPROTEIN"/>
    <property type="match status" value="1"/>
</dbReference>